<dbReference type="EMBL" id="JBGBPQ010000021">
    <property type="protein sequence ID" value="KAL1503674.1"/>
    <property type="molecule type" value="Genomic_DNA"/>
</dbReference>
<keyword evidence="2" id="KW-1185">Reference proteome</keyword>
<evidence type="ECO:0000313" key="1">
    <source>
        <dbReference type="EMBL" id="KAL1503674.1"/>
    </source>
</evidence>
<dbReference type="AlphaFoldDB" id="A0AB34IPR0"/>
<organism evidence="1 2">
    <name type="scientific">Prymnesium parvum</name>
    <name type="common">Toxic golden alga</name>
    <dbReference type="NCBI Taxonomy" id="97485"/>
    <lineage>
        <taxon>Eukaryota</taxon>
        <taxon>Haptista</taxon>
        <taxon>Haptophyta</taxon>
        <taxon>Prymnesiophyceae</taxon>
        <taxon>Prymnesiales</taxon>
        <taxon>Prymnesiaceae</taxon>
        <taxon>Prymnesium</taxon>
    </lineage>
</organism>
<accession>A0AB34IPR0</accession>
<proteinExistence type="predicted"/>
<evidence type="ECO:0000313" key="2">
    <source>
        <dbReference type="Proteomes" id="UP001515480"/>
    </source>
</evidence>
<gene>
    <name evidence="1" type="ORF">AB1Y20_012147</name>
</gene>
<comment type="caution">
    <text evidence="1">The sequence shown here is derived from an EMBL/GenBank/DDBJ whole genome shotgun (WGS) entry which is preliminary data.</text>
</comment>
<protein>
    <submittedName>
        <fullName evidence="1">Uncharacterized protein</fullName>
    </submittedName>
</protein>
<sequence>MEHAPGLGASLFALHAALAMRKKAMMEEKQYEQALADLLDQMRRDGEDFGSAAMLAATGEVNGSKLVRQVIERAAGGWRSSTLFGYMRGSDSTFKKNFRMAKHSFDHLCDKLRHSELAPRTGVAPDAPSDDARARRRALALLAYRQRDVPSLRFRVASSPHACMPWVFWVMAVA</sequence>
<reference evidence="1 2" key="1">
    <citation type="journal article" date="2024" name="Science">
        <title>Giant polyketide synthase enzymes in the biosynthesis of giant marine polyether toxins.</title>
        <authorList>
            <person name="Fallon T.R."/>
            <person name="Shende V.V."/>
            <person name="Wierzbicki I.H."/>
            <person name="Pendleton A.L."/>
            <person name="Watervoot N.F."/>
            <person name="Auber R.P."/>
            <person name="Gonzalez D.J."/>
            <person name="Wisecaver J.H."/>
            <person name="Moore B.S."/>
        </authorList>
    </citation>
    <scope>NUCLEOTIDE SEQUENCE [LARGE SCALE GENOMIC DNA]</scope>
    <source>
        <strain evidence="1 2">12B1</strain>
    </source>
</reference>
<name>A0AB34IPR0_PRYPA</name>
<dbReference type="Proteomes" id="UP001515480">
    <property type="component" value="Unassembled WGS sequence"/>
</dbReference>